<dbReference type="Pfam" id="PF20431">
    <property type="entry name" value="E_motif"/>
    <property type="match status" value="1"/>
</dbReference>
<dbReference type="Pfam" id="PF20430">
    <property type="entry name" value="Eplus_motif"/>
    <property type="match status" value="1"/>
</dbReference>
<dbReference type="Pfam" id="PF14432">
    <property type="entry name" value="DYW_deaminase"/>
    <property type="match status" value="1"/>
</dbReference>
<proteinExistence type="inferred from homology"/>
<dbReference type="InterPro" id="IPR046960">
    <property type="entry name" value="PPR_At4g14850-like_plant"/>
</dbReference>
<accession>A0AAF0TV68</accession>
<dbReference type="GO" id="GO:0009451">
    <property type="term" value="P:RNA modification"/>
    <property type="evidence" value="ECO:0007669"/>
    <property type="project" value="InterPro"/>
</dbReference>
<comment type="similarity">
    <text evidence="1">Belongs to the PPR family. PCMP-H subfamily.</text>
</comment>
<sequence>MMIPPNEVVLGSLLGSCSFHKNLELGECLIKELVQMYPDNTEYHVLLSNMYSLAGRNDKANSIRVVLRSRGVRKVPGISSIYVGGQIHCFSAGDKLHPQIQEIYMMLDEMIRKVRLAGYAPDTTCDYYGYDQEEKEQALFSHSEKLAVCFGLISTQAGMPLYILKNLRICQDCHSAMKVVSKVYNREIVIRDRNRFHRFKLGSCSCFDYW</sequence>
<evidence type="ECO:0000256" key="1">
    <source>
        <dbReference type="ARBA" id="ARBA00006643"/>
    </source>
</evidence>
<dbReference type="GO" id="GO:0003723">
    <property type="term" value="F:RNA binding"/>
    <property type="evidence" value="ECO:0007669"/>
    <property type="project" value="InterPro"/>
</dbReference>
<keyword evidence="4" id="KW-1185">Reference proteome</keyword>
<protein>
    <recommendedName>
        <fullName evidence="2">DYW domain-containing protein</fullName>
    </recommendedName>
</protein>
<dbReference type="InterPro" id="IPR032867">
    <property type="entry name" value="DYW_dom"/>
</dbReference>
<evidence type="ECO:0000313" key="3">
    <source>
        <dbReference type="EMBL" id="WMV34417.1"/>
    </source>
</evidence>
<name>A0AAF0TV68_SOLVR</name>
<dbReference type="AlphaFoldDB" id="A0AAF0TV68"/>
<dbReference type="Proteomes" id="UP001234989">
    <property type="component" value="Chromosome 6"/>
</dbReference>
<dbReference type="InterPro" id="IPR046848">
    <property type="entry name" value="E_motif"/>
</dbReference>
<gene>
    <name evidence="3" type="ORF">MTR67_027802</name>
</gene>
<dbReference type="GO" id="GO:0008270">
    <property type="term" value="F:zinc ion binding"/>
    <property type="evidence" value="ECO:0007669"/>
    <property type="project" value="InterPro"/>
</dbReference>
<evidence type="ECO:0000259" key="2">
    <source>
        <dbReference type="Pfam" id="PF14432"/>
    </source>
</evidence>
<dbReference type="EMBL" id="CP133617">
    <property type="protein sequence ID" value="WMV34417.1"/>
    <property type="molecule type" value="Genomic_DNA"/>
</dbReference>
<dbReference type="InterPro" id="IPR046849">
    <property type="entry name" value="E2_motif"/>
</dbReference>
<dbReference type="PANTHER" id="PTHR47926:SF436">
    <property type="entry name" value="PENTATRICOPEPTIDE REPEAT-CONTAINING PROTEIN ELI1, CHLOROPLASTIC-LIKE ISOFORM X2"/>
    <property type="match status" value="1"/>
</dbReference>
<evidence type="ECO:0000313" key="4">
    <source>
        <dbReference type="Proteomes" id="UP001234989"/>
    </source>
</evidence>
<dbReference type="PANTHER" id="PTHR47926">
    <property type="entry name" value="PENTATRICOPEPTIDE REPEAT-CONTAINING PROTEIN"/>
    <property type="match status" value="1"/>
</dbReference>
<organism evidence="3 4">
    <name type="scientific">Solanum verrucosum</name>
    <dbReference type="NCBI Taxonomy" id="315347"/>
    <lineage>
        <taxon>Eukaryota</taxon>
        <taxon>Viridiplantae</taxon>
        <taxon>Streptophyta</taxon>
        <taxon>Embryophyta</taxon>
        <taxon>Tracheophyta</taxon>
        <taxon>Spermatophyta</taxon>
        <taxon>Magnoliopsida</taxon>
        <taxon>eudicotyledons</taxon>
        <taxon>Gunneridae</taxon>
        <taxon>Pentapetalae</taxon>
        <taxon>asterids</taxon>
        <taxon>lamiids</taxon>
        <taxon>Solanales</taxon>
        <taxon>Solanaceae</taxon>
        <taxon>Solanoideae</taxon>
        <taxon>Solaneae</taxon>
        <taxon>Solanum</taxon>
    </lineage>
</organism>
<reference evidence="3" key="1">
    <citation type="submission" date="2023-08" db="EMBL/GenBank/DDBJ databases">
        <title>A de novo genome assembly of Solanum verrucosum Schlechtendal, a Mexican diploid species geographically isolated from the other diploid A-genome species in potato relatives.</title>
        <authorList>
            <person name="Hosaka K."/>
        </authorList>
    </citation>
    <scope>NUCLEOTIDE SEQUENCE</scope>
    <source>
        <tissue evidence="3">Young leaves</tissue>
    </source>
</reference>
<feature type="domain" description="DYW" evidence="2">
    <location>
        <begin position="118"/>
        <end position="210"/>
    </location>
</feature>